<proteinExistence type="predicted"/>
<organism evidence="1 2">
    <name type="scientific">Phtheirospermum japonicum</name>
    <dbReference type="NCBI Taxonomy" id="374723"/>
    <lineage>
        <taxon>Eukaryota</taxon>
        <taxon>Viridiplantae</taxon>
        <taxon>Streptophyta</taxon>
        <taxon>Embryophyta</taxon>
        <taxon>Tracheophyta</taxon>
        <taxon>Spermatophyta</taxon>
        <taxon>Magnoliopsida</taxon>
        <taxon>eudicotyledons</taxon>
        <taxon>Gunneridae</taxon>
        <taxon>Pentapetalae</taxon>
        <taxon>asterids</taxon>
        <taxon>lamiids</taxon>
        <taxon>Lamiales</taxon>
        <taxon>Orobanchaceae</taxon>
        <taxon>Orobanchaceae incertae sedis</taxon>
        <taxon>Phtheirospermum</taxon>
    </lineage>
</organism>
<gene>
    <name evidence="1" type="ORF">PHJA_000094700</name>
</gene>
<reference evidence="1" key="1">
    <citation type="submission" date="2020-07" db="EMBL/GenBank/DDBJ databases">
        <title>Ethylene signaling mediates host invasion by parasitic plants.</title>
        <authorList>
            <person name="Yoshida S."/>
        </authorList>
    </citation>
    <scope>NUCLEOTIDE SEQUENCE</scope>
    <source>
        <strain evidence="1">Okayama</strain>
    </source>
</reference>
<evidence type="ECO:0000313" key="2">
    <source>
        <dbReference type="Proteomes" id="UP000653305"/>
    </source>
</evidence>
<dbReference type="AlphaFoldDB" id="A0A830B214"/>
<dbReference type="Proteomes" id="UP000653305">
    <property type="component" value="Unassembled WGS sequence"/>
</dbReference>
<evidence type="ECO:0000313" key="1">
    <source>
        <dbReference type="EMBL" id="GFP79512.1"/>
    </source>
</evidence>
<protein>
    <submittedName>
        <fullName evidence="1">Inositol transporter 4</fullName>
    </submittedName>
</protein>
<name>A0A830B214_9LAMI</name>
<accession>A0A830B214</accession>
<dbReference type="EMBL" id="BMAC01000010">
    <property type="protein sequence ID" value="GFP79512.1"/>
    <property type="molecule type" value="Genomic_DNA"/>
</dbReference>
<keyword evidence="2" id="KW-1185">Reference proteome</keyword>
<sequence length="54" mass="5993">MSWQKPYIMHLALSADIGGLLFGYDTGNLSNAYAIALKLQISNNLYTNMSLELL</sequence>
<comment type="caution">
    <text evidence="1">The sequence shown here is derived from an EMBL/GenBank/DDBJ whole genome shotgun (WGS) entry which is preliminary data.</text>
</comment>